<sequence>MKTMIVPVDFSASTKYILKEAVIYAKATGSKMCLLHVASLDLGFIIGDIGFQYLPELEQAGMKEETGQLVEYEKSIKEQGIEVEIVIKQGTPADIILKEAELRKANLIIMGSHGRGILMEAILGSVSKNVINKSKVPILIVPPNQHHHEK</sequence>
<dbReference type="OrthoDB" id="9788959at2"/>
<dbReference type="RefSeq" id="WP_055424751.1">
    <property type="nucleotide sequence ID" value="NZ_FCOR01000002.1"/>
</dbReference>
<dbReference type="SUPFAM" id="SSF52402">
    <property type="entry name" value="Adenine nucleotide alpha hydrolases-like"/>
    <property type="match status" value="1"/>
</dbReference>
<dbReference type="EMBL" id="FCOR01000002">
    <property type="protein sequence ID" value="CVK15517.1"/>
    <property type="molecule type" value="Genomic_DNA"/>
</dbReference>
<dbReference type="STRING" id="1586267.GCA_001418685_00341"/>
<reference evidence="3 4" key="1">
    <citation type="submission" date="2016-01" db="EMBL/GenBank/DDBJ databases">
        <authorList>
            <person name="McClelland M."/>
            <person name="Jain A."/>
            <person name="Saraogi P."/>
            <person name="Mendelson R."/>
            <person name="Westerman R."/>
            <person name="SanMiguel P."/>
            <person name="Csonka L."/>
        </authorList>
    </citation>
    <scope>NUCLEOTIDE SEQUENCE [LARGE SCALE GENOMIC DNA]</scope>
    <source>
        <strain evidence="3 4">R-53146</strain>
    </source>
</reference>
<name>A0A0X3AMZ6_9FLAO</name>
<organism evidence="3 4">
    <name type="scientific">Apibacter mensalis</name>
    <dbReference type="NCBI Taxonomy" id="1586267"/>
    <lineage>
        <taxon>Bacteria</taxon>
        <taxon>Pseudomonadati</taxon>
        <taxon>Bacteroidota</taxon>
        <taxon>Flavobacteriia</taxon>
        <taxon>Flavobacteriales</taxon>
        <taxon>Weeksellaceae</taxon>
        <taxon>Apibacter</taxon>
    </lineage>
</organism>
<comment type="similarity">
    <text evidence="1">Belongs to the universal stress protein A family.</text>
</comment>
<proteinExistence type="inferred from homology"/>
<dbReference type="Proteomes" id="UP000182761">
    <property type="component" value="Unassembled WGS sequence"/>
</dbReference>
<evidence type="ECO:0000313" key="4">
    <source>
        <dbReference type="Proteomes" id="UP000182761"/>
    </source>
</evidence>
<accession>A0A0X3AMZ6</accession>
<dbReference type="PANTHER" id="PTHR46268">
    <property type="entry name" value="STRESS RESPONSE PROTEIN NHAX"/>
    <property type="match status" value="1"/>
</dbReference>
<keyword evidence="4" id="KW-1185">Reference proteome</keyword>
<gene>
    <name evidence="3" type="ORF">Ga0061079_10263</name>
</gene>
<dbReference type="PRINTS" id="PR01438">
    <property type="entry name" value="UNVRSLSTRESS"/>
</dbReference>
<dbReference type="PANTHER" id="PTHR46268:SF6">
    <property type="entry name" value="UNIVERSAL STRESS PROTEIN UP12"/>
    <property type="match status" value="1"/>
</dbReference>
<dbReference type="Gene3D" id="3.40.50.620">
    <property type="entry name" value="HUPs"/>
    <property type="match status" value="1"/>
</dbReference>
<feature type="domain" description="UspA" evidence="2">
    <location>
        <begin position="1"/>
        <end position="142"/>
    </location>
</feature>
<evidence type="ECO:0000259" key="2">
    <source>
        <dbReference type="Pfam" id="PF00582"/>
    </source>
</evidence>
<dbReference type="Pfam" id="PF00582">
    <property type="entry name" value="Usp"/>
    <property type="match status" value="1"/>
</dbReference>
<dbReference type="AlphaFoldDB" id="A0A0X3AMZ6"/>
<dbReference type="InterPro" id="IPR006016">
    <property type="entry name" value="UspA"/>
</dbReference>
<evidence type="ECO:0000256" key="1">
    <source>
        <dbReference type="ARBA" id="ARBA00008791"/>
    </source>
</evidence>
<dbReference type="InterPro" id="IPR014729">
    <property type="entry name" value="Rossmann-like_a/b/a_fold"/>
</dbReference>
<evidence type="ECO:0000313" key="3">
    <source>
        <dbReference type="EMBL" id="CVK15517.1"/>
    </source>
</evidence>
<dbReference type="InterPro" id="IPR006015">
    <property type="entry name" value="Universal_stress_UspA"/>
</dbReference>
<protein>
    <submittedName>
        <fullName evidence="3">Nucleotide-binding universal stress protein, UspA family</fullName>
    </submittedName>
</protein>
<dbReference type="CDD" id="cd00293">
    <property type="entry name" value="USP-like"/>
    <property type="match status" value="1"/>
</dbReference>